<dbReference type="SUPFAM" id="SSF54427">
    <property type="entry name" value="NTF2-like"/>
    <property type="match status" value="1"/>
</dbReference>
<feature type="compositionally biased region" description="Polar residues" evidence="1">
    <location>
        <begin position="1"/>
        <end position="10"/>
    </location>
</feature>
<feature type="compositionally biased region" description="Basic and acidic residues" evidence="1">
    <location>
        <begin position="15"/>
        <end position="33"/>
    </location>
</feature>
<evidence type="ECO:0000313" key="2">
    <source>
        <dbReference type="EMBL" id="BDM74448.1"/>
    </source>
</evidence>
<geneLocation type="plasmid" evidence="2 3">
    <name>SNP1</name>
</geneLocation>
<gene>
    <name evidence="2" type="ORF">HEK616_79350</name>
</gene>
<organism evidence="2 3">
    <name type="scientific">Streptomyces nigrescens</name>
    <dbReference type="NCBI Taxonomy" id="1920"/>
    <lineage>
        <taxon>Bacteria</taxon>
        <taxon>Bacillati</taxon>
        <taxon>Actinomycetota</taxon>
        <taxon>Actinomycetes</taxon>
        <taxon>Kitasatosporales</taxon>
        <taxon>Streptomycetaceae</taxon>
        <taxon>Streptomyces</taxon>
    </lineage>
</organism>
<evidence type="ECO:0000313" key="3">
    <source>
        <dbReference type="Proteomes" id="UP001059597"/>
    </source>
</evidence>
<reference evidence="2" key="1">
    <citation type="submission" date="2022-06" db="EMBL/GenBank/DDBJ databases">
        <title>Complete genome sequence of Streptomyces nigrescens HEK616.</title>
        <authorList>
            <person name="Asamizu S."/>
            <person name="Onaka H."/>
        </authorList>
    </citation>
    <scope>NUCLEOTIDE SEQUENCE</scope>
    <source>
        <strain evidence="2">HEK616</strain>
        <plasmid evidence="2">SNP1</plasmid>
    </source>
</reference>
<accession>A0ABM8A714</accession>
<sequence length="110" mass="12844">MNWTPHNAQRFTPHPGEEGDAHEHAPRRCREGRSSLLRRSGRRQGRDCPGQLRRGRNLVEWTSRATVKNGNPYDNRNIAVFVVHDGKITEAREYADTQHWEHALRTPQQR</sequence>
<dbReference type="Proteomes" id="UP001059597">
    <property type="component" value="Plasmid SNP1"/>
</dbReference>
<keyword evidence="2" id="KW-0614">Plasmid</keyword>
<proteinExistence type="predicted"/>
<dbReference type="Gene3D" id="3.10.450.50">
    <property type="match status" value="1"/>
</dbReference>
<dbReference type="EMBL" id="AP026074">
    <property type="protein sequence ID" value="BDM74448.1"/>
    <property type="molecule type" value="Genomic_DNA"/>
</dbReference>
<evidence type="ECO:0008006" key="4">
    <source>
        <dbReference type="Google" id="ProtNLM"/>
    </source>
</evidence>
<dbReference type="InterPro" id="IPR032710">
    <property type="entry name" value="NTF2-like_dom_sf"/>
</dbReference>
<evidence type="ECO:0000256" key="1">
    <source>
        <dbReference type="SAM" id="MobiDB-lite"/>
    </source>
</evidence>
<keyword evidence="3" id="KW-1185">Reference proteome</keyword>
<protein>
    <recommendedName>
        <fullName evidence="4">SnoaL-like domain-containing protein</fullName>
    </recommendedName>
</protein>
<name>A0ABM8A714_STRNI</name>
<feature type="region of interest" description="Disordered" evidence="1">
    <location>
        <begin position="1"/>
        <end position="51"/>
    </location>
</feature>